<keyword evidence="8" id="KW-1185">Reference proteome</keyword>
<evidence type="ECO:0000256" key="3">
    <source>
        <dbReference type="ARBA" id="ARBA00022989"/>
    </source>
</evidence>
<keyword evidence="3 5" id="KW-1133">Transmembrane helix</keyword>
<dbReference type="RefSeq" id="WP_151421860.1">
    <property type="nucleotide sequence ID" value="NZ_CANKVH010000004.1"/>
</dbReference>
<feature type="transmembrane region" description="Helical" evidence="5">
    <location>
        <begin position="388"/>
        <end position="408"/>
    </location>
</feature>
<feature type="transmembrane region" description="Helical" evidence="5">
    <location>
        <begin position="267"/>
        <end position="286"/>
    </location>
</feature>
<dbReference type="GO" id="GO:0005886">
    <property type="term" value="C:plasma membrane"/>
    <property type="evidence" value="ECO:0007669"/>
    <property type="project" value="UniProtKB-SubCell"/>
</dbReference>
<comment type="subcellular location">
    <subcellularLocation>
        <location evidence="1">Cell membrane</location>
        <topology evidence="1">Multi-pass membrane protein</topology>
    </subcellularLocation>
</comment>
<dbReference type="PROSITE" id="PS50850">
    <property type="entry name" value="MFS"/>
    <property type="match status" value="1"/>
</dbReference>
<feature type="domain" description="Major facilitator superfamily (MFS) profile" evidence="6">
    <location>
        <begin position="13"/>
        <end position="412"/>
    </location>
</feature>
<keyword evidence="2 5" id="KW-0812">Transmembrane</keyword>
<sequence length="432" mass="44956">MSDRQSARSPWWVTIVAGMASFLDAAAIVATGTVLVLYRDEFDLTADSIGQFSALLTAMIAVGAIVGGRLGDRYGRRRVFTVTIIMYVLGAILLAAATTPVMIAIGLVLLGFAAGADLPVSIAMISESAPADRRGKLVSFTHVLWVGGILAVNAMGAIVGGMGATGGRIIYAVLAAIAIIVILLRTTLPESETWAAAQQTRTESIATARASGSAFRDAGALSSLLRSRYIVPLVAVGLFYAISNLAANTNGQFSQYLYVEVAGSTVQTASLINIAQAIIGIGALYITMRLVDTRYRMLGFSIGAALTLLAYGIPAIVGVNLPSLMLTALLFAFGGNLAGEPIFKVWSQELFPTLHRASAQGIMIAFTRIVAAAVALVTPALASAGPQALFAAITAASAVAMAIGLFWIPRIAKSDDFDPAAAADKIKKETIV</sequence>
<organism evidence="7 8">
    <name type="scientific">Pseudoclavibacter terrae</name>
    <dbReference type="NCBI Taxonomy" id="1530195"/>
    <lineage>
        <taxon>Bacteria</taxon>
        <taxon>Bacillati</taxon>
        <taxon>Actinomycetota</taxon>
        <taxon>Actinomycetes</taxon>
        <taxon>Micrococcales</taxon>
        <taxon>Microbacteriaceae</taxon>
        <taxon>Pseudoclavibacter</taxon>
    </lineage>
</organism>
<evidence type="ECO:0000256" key="5">
    <source>
        <dbReference type="SAM" id="Phobius"/>
    </source>
</evidence>
<protein>
    <submittedName>
        <fullName evidence="7">MFS transporter</fullName>
    </submittedName>
</protein>
<dbReference type="EMBL" id="WBJX01000001">
    <property type="protein sequence ID" value="KAB1638803.1"/>
    <property type="molecule type" value="Genomic_DNA"/>
</dbReference>
<evidence type="ECO:0000256" key="4">
    <source>
        <dbReference type="ARBA" id="ARBA00023136"/>
    </source>
</evidence>
<dbReference type="PANTHER" id="PTHR23508">
    <property type="entry name" value="CARBOXYLIC ACID TRANSPORTER PROTEIN HOMOLOG"/>
    <property type="match status" value="1"/>
</dbReference>
<accession>A0A7J5B3Q1</accession>
<feature type="transmembrane region" description="Helical" evidence="5">
    <location>
        <begin position="229"/>
        <end position="247"/>
    </location>
</feature>
<dbReference type="OrthoDB" id="3252866at2"/>
<evidence type="ECO:0000256" key="1">
    <source>
        <dbReference type="ARBA" id="ARBA00004651"/>
    </source>
</evidence>
<feature type="transmembrane region" description="Helical" evidence="5">
    <location>
        <begin position="103"/>
        <end position="125"/>
    </location>
</feature>
<keyword evidence="4 5" id="KW-0472">Membrane</keyword>
<feature type="transmembrane region" description="Helical" evidence="5">
    <location>
        <begin position="49"/>
        <end position="67"/>
    </location>
</feature>
<feature type="transmembrane region" description="Helical" evidence="5">
    <location>
        <begin position="79"/>
        <end position="97"/>
    </location>
</feature>
<dbReference type="Gene3D" id="1.20.1250.20">
    <property type="entry name" value="MFS general substrate transporter like domains"/>
    <property type="match status" value="1"/>
</dbReference>
<feature type="transmembrane region" description="Helical" evidence="5">
    <location>
        <begin position="363"/>
        <end position="382"/>
    </location>
</feature>
<dbReference type="Proteomes" id="UP000490386">
    <property type="component" value="Unassembled WGS sequence"/>
</dbReference>
<feature type="transmembrane region" description="Helical" evidence="5">
    <location>
        <begin position="137"/>
        <end position="163"/>
    </location>
</feature>
<feature type="transmembrane region" description="Helical" evidence="5">
    <location>
        <begin position="323"/>
        <end position="343"/>
    </location>
</feature>
<proteinExistence type="predicted"/>
<evidence type="ECO:0000256" key="2">
    <source>
        <dbReference type="ARBA" id="ARBA00022692"/>
    </source>
</evidence>
<name>A0A7J5B3Q1_9MICO</name>
<dbReference type="InterPro" id="IPR036259">
    <property type="entry name" value="MFS_trans_sf"/>
</dbReference>
<dbReference type="Pfam" id="PF07690">
    <property type="entry name" value="MFS_1"/>
    <property type="match status" value="1"/>
</dbReference>
<evidence type="ECO:0000313" key="8">
    <source>
        <dbReference type="Proteomes" id="UP000490386"/>
    </source>
</evidence>
<dbReference type="InterPro" id="IPR020846">
    <property type="entry name" value="MFS_dom"/>
</dbReference>
<evidence type="ECO:0000259" key="6">
    <source>
        <dbReference type="PROSITE" id="PS50850"/>
    </source>
</evidence>
<dbReference type="SUPFAM" id="SSF103473">
    <property type="entry name" value="MFS general substrate transporter"/>
    <property type="match status" value="1"/>
</dbReference>
<dbReference type="InterPro" id="IPR011701">
    <property type="entry name" value="MFS"/>
</dbReference>
<reference evidence="7 8" key="1">
    <citation type="submission" date="2019-09" db="EMBL/GenBank/DDBJ databases">
        <title>Phylogeny of genus Pseudoclavibacter and closely related genus.</title>
        <authorList>
            <person name="Li Y."/>
        </authorList>
    </citation>
    <scope>NUCLEOTIDE SEQUENCE [LARGE SCALE GENOMIC DNA]</scope>
    <source>
        <strain evidence="7 8">THG-MD12</strain>
    </source>
</reference>
<comment type="caution">
    <text evidence="7">The sequence shown here is derived from an EMBL/GenBank/DDBJ whole genome shotgun (WGS) entry which is preliminary data.</text>
</comment>
<feature type="transmembrane region" description="Helical" evidence="5">
    <location>
        <begin position="298"/>
        <end position="317"/>
    </location>
</feature>
<dbReference type="PANTHER" id="PTHR23508:SF10">
    <property type="entry name" value="CARBOXYLIC ACID TRANSPORTER PROTEIN HOMOLOG"/>
    <property type="match status" value="1"/>
</dbReference>
<feature type="transmembrane region" description="Helical" evidence="5">
    <location>
        <begin position="169"/>
        <end position="188"/>
    </location>
</feature>
<evidence type="ECO:0000313" key="7">
    <source>
        <dbReference type="EMBL" id="KAB1638803.1"/>
    </source>
</evidence>
<dbReference type="GO" id="GO:0046943">
    <property type="term" value="F:carboxylic acid transmembrane transporter activity"/>
    <property type="evidence" value="ECO:0007669"/>
    <property type="project" value="TreeGrafter"/>
</dbReference>
<feature type="transmembrane region" description="Helical" evidence="5">
    <location>
        <begin position="12"/>
        <end position="37"/>
    </location>
</feature>
<dbReference type="AlphaFoldDB" id="A0A7J5B3Q1"/>
<gene>
    <name evidence="7" type="ORF">F8O03_00095</name>
</gene>